<feature type="region of interest" description="Disordered" evidence="1">
    <location>
        <begin position="1"/>
        <end position="70"/>
    </location>
</feature>
<evidence type="ECO:0000313" key="2">
    <source>
        <dbReference type="EMBL" id="BAD52995.1"/>
    </source>
</evidence>
<accession>Q5ZBC1</accession>
<feature type="compositionally biased region" description="Gly residues" evidence="1">
    <location>
        <begin position="30"/>
        <end position="39"/>
    </location>
</feature>
<dbReference type="AlphaFoldDB" id="Q5ZBC1"/>
<dbReference type="EMBL" id="AP003278">
    <property type="protein sequence ID" value="BAD52995.1"/>
    <property type="molecule type" value="Genomic_DNA"/>
</dbReference>
<name>Q5ZBC1_ORYSJ</name>
<dbReference type="Proteomes" id="UP000817658">
    <property type="component" value="Chromosome 1"/>
</dbReference>
<reference evidence="2" key="1">
    <citation type="journal article" date="2002" name="Nature">
        <title>The genome sequence and structure of rice chromosome 1.</title>
        <authorList>
            <person name="Sasaki T."/>
            <person name="Matsumoto T."/>
            <person name="Yamamoto K."/>
            <person name="Sakata K."/>
            <person name="Baba T."/>
            <person name="Katayose Y."/>
            <person name="Wu J."/>
            <person name="Niimura Y."/>
            <person name="Cheng Z."/>
            <person name="Nagamura Y."/>
            <person name="Antonio B.A."/>
            <person name="Kanamori H."/>
            <person name="Hosokawa S."/>
            <person name="Masukawa M."/>
            <person name="Arikawa K."/>
            <person name="Chiden Y."/>
            <person name="Hayashi M."/>
            <person name="Okamoto M."/>
            <person name="Ando T."/>
            <person name="Aoki H."/>
            <person name="Arita K."/>
            <person name="Hamada M."/>
            <person name="Harada C."/>
            <person name="Hijishita S."/>
            <person name="Honda M."/>
            <person name="Ichikawa Y."/>
            <person name="Idonuma A."/>
            <person name="Iijima M."/>
            <person name="Ikeda M."/>
            <person name="Ikeno M."/>
            <person name="Itoh S."/>
            <person name="Itoh T."/>
            <person name="Itoh Y."/>
            <person name="Itoh Y."/>
            <person name="Iwabuchi A."/>
            <person name="Kamiya K."/>
            <person name="Karasawa W."/>
            <person name="Katagiri S."/>
            <person name="Kikuta A."/>
            <person name="Kobayashi N."/>
            <person name="Kono I."/>
            <person name="Machita K."/>
            <person name="Maehara T."/>
            <person name="Mizuno H."/>
            <person name="Mizubayashi T."/>
            <person name="Mukai Y."/>
            <person name="Nagasaki H."/>
            <person name="Nakashima M."/>
            <person name="Nakama Y."/>
            <person name="Nakamichi Y."/>
            <person name="Nakamura M."/>
            <person name="Namiki N."/>
            <person name="Negishi M."/>
            <person name="Ohta I."/>
            <person name="Ono N."/>
            <person name="Saji S."/>
            <person name="Sakai K."/>
            <person name="Shibata M."/>
            <person name="Shimokawa T."/>
            <person name="Shomura A."/>
            <person name="Song J."/>
            <person name="Takazaki Y."/>
            <person name="Terasawa K."/>
            <person name="Tsuji K."/>
            <person name="Waki K."/>
            <person name="Yamagata H."/>
            <person name="Yamane H."/>
            <person name="Yoshiki S."/>
            <person name="Yoshihara R."/>
            <person name="Yukawa K."/>
            <person name="Zhong H."/>
            <person name="Iwama H."/>
            <person name="Endo T."/>
            <person name="Ito H."/>
            <person name="Hahn J.H."/>
            <person name="Kim H.I."/>
            <person name="Eun M.Y."/>
            <person name="Yano M."/>
            <person name="Jiang J."/>
            <person name="Gojobori T."/>
        </authorList>
    </citation>
    <scope>NUCLEOTIDE SEQUENCE</scope>
</reference>
<feature type="compositionally biased region" description="Basic residues" evidence="1">
    <location>
        <begin position="11"/>
        <end position="22"/>
    </location>
</feature>
<organism evidence="2">
    <name type="scientific">Oryza sativa subsp. japonica</name>
    <name type="common">Rice</name>
    <dbReference type="NCBI Taxonomy" id="39947"/>
    <lineage>
        <taxon>Eukaryota</taxon>
        <taxon>Viridiplantae</taxon>
        <taxon>Streptophyta</taxon>
        <taxon>Embryophyta</taxon>
        <taxon>Tracheophyta</taxon>
        <taxon>Spermatophyta</taxon>
        <taxon>Magnoliopsida</taxon>
        <taxon>Liliopsida</taxon>
        <taxon>Poales</taxon>
        <taxon>Poaceae</taxon>
        <taxon>BOP clade</taxon>
        <taxon>Oryzoideae</taxon>
        <taxon>Oryzeae</taxon>
        <taxon>Oryzinae</taxon>
        <taxon>Oryza</taxon>
        <taxon>Oryza sativa</taxon>
    </lineage>
</organism>
<protein>
    <submittedName>
        <fullName evidence="2">Uncharacterized protein</fullName>
    </submittedName>
</protein>
<evidence type="ECO:0000256" key="1">
    <source>
        <dbReference type="SAM" id="MobiDB-lite"/>
    </source>
</evidence>
<sequence>MRDGRNGVTRRMAKSIWARRTRAAADEGGDATGGGGGGDSPPFSPTRRELAAEDEELKTTPTPHANESEVAARLARLLRGSPAKAANSSALDVNGPLDGPSTSPPTGRHQLRCRIQSQHPRICEFGLSTAVSRAGDWWRRRRDSPGQRVPQPADEVRDSGRRTAHCCFICRAGVLSAGECRVAVGVDPLEVLDRLPDRGAVHQMNRREAGNSTRSTVRAPKLVSGDWSNVSVSQFRGVSSDSEVGVAVWAGCGFFRLLLFRDMMD</sequence>
<gene>
    <name evidence="2" type="ORF">P0518F01.24</name>
</gene>
<feature type="region of interest" description="Disordered" evidence="1">
    <location>
        <begin position="85"/>
        <end position="109"/>
    </location>
</feature>
<proteinExistence type="predicted"/>